<feature type="compositionally biased region" description="Polar residues" evidence="2">
    <location>
        <begin position="11"/>
        <end position="36"/>
    </location>
</feature>
<evidence type="ECO:0000313" key="3">
    <source>
        <dbReference type="EMBL" id="CAB4157202.1"/>
    </source>
</evidence>
<protein>
    <submittedName>
        <fullName evidence="3">Uncharacterized protein</fullName>
    </submittedName>
</protein>
<feature type="compositionally biased region" description="Basic and acidic residues" evidence="2">
    <location>
        <begin position="37"/>
        <end position="47"/>
    </location>
</feature>
<evidence type="ECO:0000256" key="2">
    <source>
        <dbReference type="SAM" id="MobiDB-lite"/>
    </source>
</evidence>
<feature type="region of interest" description="Disordered" evidence="2">
    <location>
        <begin position="1"/>
        <end position="47"/>
    </location>
</feature>
<evidence type="ECO:0000256" key="1">
    <source>
        <dbReference type="SAM" id="Coils"/>
    </source>
</evidence>
<name>A0A6J5NEV8_9CAUD</name>
<accession>A0A6J5NEV8</accession>
<gene>
    <name evidence="3" type="ORF">UFOVP678_10</name>
</gene>
<organism evidence="3">
    <name type="scientific">uncultured Caudovirales phage</name>
    <dbReference type="NCBI Taxonomy" id="2100421"/>
    <lineage>
        <taxon>Viruses</taxon>
        <taxon>Duplodnaviria</taxon>
        <taxon>Heunggongvirae</taxon>
        <taxon>Uroviricota</taxon>
        <taxon>Caudoviricetes</taxon>
        <taxon>Peduoviridae</taxon>
        <taxon>Maltschvirus</taxon>
        <taxon>Maltschvirus maltsch</taxon>
    </lineage>
</organism>
<sequence>MAAQLIDENELLNNQNQTADEITDETSQVEATSTVSEEPKQEDELPEKYRGKSALEIAKMHQEAEKLIGRQANEVHEVRSLADQLLKQQLESSKANAAPIEESLEEDFFVDPKQAVNRQVEKHPAVIEARQAALEMKKMKTAQQLSTKHPDFTTIAQDIGFQDWVKSSKIRLNLFAKADADYDFEAADELLSTYKELKQVKQQAQNIQTAVVESKAQDKAMKAASVDVGGSGETSRKVYRRADLIKLRMTDPDRYMALQDEIMSAYAQGRVK</sequence>
<dbReference type="EMBL" id="LR796655">
    <property type="protein sequence ID" value="CAB4157202.1"/>
    <property type="molecule type" value="Genomic_DNA"/>
</dbReference>
<proteinExistence type="predicted"/>
<feature type="coiled-coil region" evidence="1">
    <location>
        <begin position="187"/>
        <end position="217"/>
    </location>
</feature>
<keyword evidence="1" id="KW-0175">Coiled coil</keyword>
<reference evidence="3" key="1">
    <citation type="submission" date="2020-04" db="EMBL/GenBank/DDBJ databases">
        <authorList>
            <person name="Chiriac C."/>
            <person name="Salcher M."/>
            <person name="Ghai R."/>
            <person name="Kavagutti S V."/>
        </authorList>
    </citation>
    <scope>NUCLEOTIDE SEQUENCE</scope>
</reference>